<evidence type="ECO:0000313" key="2">
    <source>
        <dbReference type="EMBL" id="CDH01965.1"/>
    </source>
</evidence>
<dbReference type="AlphaFoldDB" id="A0A077NSW0"/>
<dbReference type="RefSeq" id="WP_051863119.1">
    <property type="nucleotide sequence ID" value="NZ_CAWLWD010000203.1"/>
</dbReference>
<dbReference type="Proteomes" id="UP000028487">
    <property type="component" value="Unassembled WGS sequence"/>
</dbReference>
<evidence type="ECO:0000313" key="3">
    <source>
        <dbReference type="Proteomes" id="UP000028487"/>
    </source>
</evidence>
<reference evidence="2" key="1">
    <citation type="submission" date="2013-07" db="EMBL/GenBank/DDBJ databases">
        <title>Sub-species coevolution in mutualistic symbiosis.</title>
        <authorList>
            <person name="Murfin K."/>
            <person name="Klassen J."/>
            <person name="Lee M."/>
            <person name="Forst S."/>
            <person name="Stock P."/>
            <person name="Goodrich-Blair H."/>
        </authorList>
    </citation>
    <scope>NUCLEOTIDE SEQUENCE [LARGE SCALE GENOMIC DNA]</scope>
    <source>
        <strain evidence="2">Feltiae Moldova</strain>
    </source>
</reference>
<dbReference type="EMBL" id="CBSV010000158">
    <property type="protein sequence ID" value="CDH01965.1"/>
    <property type="molecule type" value="Genomic_DNA"/>
</dbReference>
<comment type="caution">
    <text evidence="2">The sequence shown here is derived from an EMBL/GenBank/DDBJ whole genome shotgun (WGS) entry which is preliminary data.</text>
</comment>
<evidence type="ECO:0000259" key="1">
    <source>
        <dbReference type="Pfam" id="PF04865"/>
    </source>
</evidence>
<feature type="domain" description="Baseplate protein J-like barrel" evidence="1">
    <location>
        <begin position="106"/>
        <end position="184"/>
    </location>
</feature>
<sequence>MLNLDTLGLAAKITASGITAPDYPTILERLTGYFRQIYGEDAYLEPDSKDGQMLAIYALALHDANNMVIESYNTYSPRTSSGAALSNNVAINGLSRHAATRSTADVTLVGQVGTVVKNGLVRDRNNYPWALPDIVTIGTQGTVTVTATCQKLGAITAAPGDIYIIGTPTRGWQSVTNSHSATAGAPIEPDGALRIRQSKSVALPSRTVLDGMHGAISLIPGVVRLRGFENDTHKTDINGIPPHSVAMIVDGGDATEIAKTIALKKTPGSGTFGDTTINVRNHYGLSTPVRFSRPVDVSVYVELNITAFEGYTTLVGDRIKTAIAKYINTIVIGDNVYLARLYSPANLPGDEEGKTYDINTLKIGRSAHALAESNLKIAFNEAPVCNIDNINVVVT</sequence>
<dbReference type="InterPro" id="IPR006949">
    <property type="entry name" value="Barrel_Baseplate_J-like"/>
</dbReference>
<accession>A0A077NSW0</accession>
<organism evidence="2 3">
    <name type="scientific">Xenorhabdus bovienii str. feltiae Moldova</name>
    <dbReference type="NCBI Taxonomy" id="1398200"/>
    <lineage>
        <taxon>Bacteria</taxon>
        <taxon>Pseudomonadati</taxon>
        <taxon>Pseudomonadota</taxon>
        <taxon>Gammaproteobacteria</taxon>
        <taxon>Enterobacterales</taxon>
        <taxon>Morganellaceae</taxon>
        <taxon>Xenorhabdus</taxon>
    </lineage>
</organism>
<name>A0A077NSW0_XENBV</name>
<dbReference type="Pfam" id="PF04865">
    <property type="entry name" value="Baseplate_J"/>
    <property type="match status" value="1"/>
</dbReference>
<protein>
    <submittedName>
        <fullName evidence="2">Putative bacteriophage protein</fullName>
    </submittedName>
</protein>
<proteinExistence type="predicted"/>
<dbReference type="HOGENOM" id="CLU_045101_1_1_6"/>
<gene>
    <name evidence="2" type="ORF">XBFM1_2400004</name>
</gene>